<comment type="caution">
    <text evidence="3">The sequence shown here is derived from an EMBL/GenBank/DDBJ whole genome shotgun (WGS) entry which is preliminary data.</text>
</comment>
<dbReference type="SUPFAM" id="SSF56672">
    <property type="entry name" value="DNA/RNA polymerases"/>
    <property type="match status" value="1"/>
</dbReference>
<feature type="compositionally biased region" description="Basic and acidic residues" evidence="1">
    <location>
        <begin position="272"/>
        <end position="295"/>
    </location>
</feature>
<dbReference type="PANTHER" id="PTHR31635:SF196">
    <property type="entry name" value="REVERSE TRANSCRIPTASE DOMAIN-CONTAINING PROTEIN-RELATED"/>
    <property type="match status" value="1"/>
</dbReference>
<dbReference type="PROSITE" id="PS50878">
    <property type="entry name" value="RT_POL"/>
    <property type="match status" value="1"/>
</dbReference>
<dbReference type="InterPro" id="IPR036691">
    <property type="entry name" value="Endo/exonu/phosph_ase_sf"/>
</dbReference>
<feature type="compositionally biased region" description="Polar residues" evidence="1">
    <location>
        <begin position="246"/>
        <end position="255"/>
    </location>
</feature>
<feature type="region of interest" description="Disordered" evidence="1">
    <location>
        <begin position="106"/>
        <end position="147"/>
    </location>
</feature>
<evidence type="ECO:0000313" key="3">
    <source>
        <dbReference type="EMBL" id="KAJ4440597.1"/>
    </source>
</evidence>
<organism evidence="3 4">
    <name type="scientific">Periplaneta americana</name>
    <name type="common">American cockroach</name>
    <name type="synonym">Blatta americana</name>
    <dbReference type="NCBI Taxonomy" id="6978"/>
    <lineage>
        <taxon>Eukaryota</taxon>
        <taxon>Metazoa</taxon>
        <taxon>Ecdysozoa</taxon>
        <taxon>Arthropoda</taxon>
        <taxon>Hexapoda</taxon>
        <taxon>Insecta</taxon>
        <taxon>Pterygota</taxon>
        <taxon>Neoptera</taxon>
        <taxon>Polyneoptera</taxon>
        <taxon>Dictyoptera</taxon>
        <taxon>Blattodea</taxon>
        <taxon>Blattoidea</taxon>
        <taxon>Blattidae</taxon>
        <taxon>Blattinae</taxon>
        <taxon>Periplaneta</taxon>
    </lineage>
</organism>
<dbReference type="Proteomes" id="UP001148838">
    <property type="component" value="Unassembled WGS sequence"/>
</dbReference>
<feature type="compositionally biased region" description="Basic and acidic residues" evidence="1">
    <location>
        <begin position="225"/>
        <end position="237"/>
    </location>
</feature>
<dbReference type="CDD" id="cd01650">
    <property type="entry name" value="RT_nLTR_like"/>
    <property type="match status" value="1"/>
</dbReference>
<dbReference type="InterPro" id="IPR000477">
    <property type="entry name" value="RT_dom"/>
</dbReference>
<feature type="domain" description="Reverse transcriptase" evidence="2">
    <location>
        <begin position="608"/>
        <end position="874"/>
    </location>
</feature>
<keyword evidence="4" id="KW-1185">Reference proteome</keyword>
<dbReference type="Gene3D" id="3.60.10.10">
    <property type="entry name" value="Endonuclease/exonuclease/phosphatase"/>
    <property type="match status" value="1"/>
</dbReference>
<gene>
    <name evidence="3" type="ORF">ANN_08743</name>
</gene>
<evidence type="ECO:0000259" key="2">
    <source>
        <dbReference type="PROSITE" id="PS50878"/>
    </source>
</evidence>
<dbReference type="EMBL" id="JAJSOF020000017">
    <property type="protein sequence ID" value="KAJ4440597.1"/>
    <property type="molecule type" value="Genomic_DNA"/>
</dbReference>
<reference evidence="3 4" key="1">
    <citation type="journal article" date="2022" name="Allergy">
        <title>Genome assembly and annotation of Periplaneta americana reveal a comprehensive cockroach allergen profile.</title>
        <authorList>
            <person name="Wang L."/>
            <person name="Xiong Q."/>
            <person name="Saelim N."/>
            <person name="Wang L."/>
            <person name="Nong W."/>
            <person name="Wan A.T."/>
            <person name="Shi M."/>
            <person name="Liu X."/>
            <person name="Cao Q."/>
            <person name="Hui J.H.L."/>
            <person name="Sookrung N."/>
            <person name="Leung T.F."/>
            <person name="Tungtrongchitr A."/>
            <person name="Tsui S.K.W."/>
        </authorList>
    </citation>
    <scope>NUCLEOTIDE SEQUENCE [LARGE SCALE GENOMIC DNA]</scope>
    <source>
        <strain evidence="3">PWHHKU_190912</strain>
    </source>
</reference>
<feature type="region of interest" description="Disordered" evidence="1">
    <location>
        <begin position="199"/>
        <end position="305"/>
    </location>
</feature>
<feature type="compositionally biased region" description="Basic and acidic residues" evidence="1">
    <location>
        <begin position="108"/>
        <end position="123"/>
    </location>
</feature>
<protein>
    <recommendedName>
        <fullName evidence="2">Reverse transcriptase domain-containing protein</fullName>
    </recommendedName>
</protein>
<name>A0ABQ8T3X2_PERAM</name>
<accession>A0ABQ8T3X2</accession>
<dbReference type="PANTHER" id="PTHR31635">
    <property type="entry name" value="REVERSE TRANSCRIPTASE DOMAIN-CONTAINING PROTEIN-RELATED"/>
    <property type="match status" value="1"/>
</dbReference>
<evidence type="ECO:0000313" key="4">
    <source>
        <dbReference type="Proteomes" id="UP001148838"/>
    </source>
</evidence>
<dbReference type="InterPro" id="IPR043502">
    <property type="entry name" value="DNA/RNA_pol_sf"/>
</dbReference>
<dbReference type="Pfam" id="PF00078">
    <property type="entry name" value="RVT_1"/>
    <property type="match status" value="1"/>
</dbReference>
<proteinExistence type="predicted"/>
<dbReference type="SUPFAM" id="SSF56219">
    <property type="entry name" value="DNase I-like"/>
    <property type="match status" value="1"/>
</dbReference>
<evidence type="ECO:0000256" key="1">
    <source>
        <dbReference type="SAM" id="MobiDB-lite"/>
    </source>
</evidence>
<sequence>MSTIRRLNTIKVQFDSSATRPTAVDVHLWIQQTLNLKTEQAEMLQLNTQEKSLYIKVISPTIYEKLIHEHEPNHKKEDCPQRKTTFNVNVKPRQLLLSDIVSGTVVQQREEQTTERPTERDAPVEEETDTASETEATKTVTTENEQNIMDTTEYTANDAADRAQDMEQLAVIADDVEITNISSGIKTLLHLGESTLDLEENKIGQPTETTEKPSKKLKPMAQNEFTRDPRLRSREEGTASGSSASEKNTSTTYPSNKVKDRSRPHPYAIYGRTKDGSKKDGPDGKSLPKEDKNIRAGESLNDGPQYDYVVNTGDENRGTAVIYRCGLTVDAIEKLPSGRVIAMKVNNIQILNVYLPSGTNHCQQRESFLSKELPFFLRHRYDCLLIGGDWNCVLHAKDQTVQYNPSPVLANLTQDLHLVDTRELLHDNRVEYTFRRQNGASRLDRFYITRTHSKYIYRIQVFPTPFSDHDCVLLSLQTDITLPIYGKGSWKLNNTLLHIPEISEQFSQHFEKLISKANKSKLNIMQKVLYSASPTSATETDTLLKHVNRHLNLQQQHDLQLPITEEEILRAIETAPKNSAPGPDGLTYQLYKMHWNLIKDTLVDLFNCIFDREIVVEGFSDGIVILLPKVTNPRTVSEYRPITLLNTDYKLFMKVLACRVKTTFRDIIEIGQTCSVPDKSIIHNLATIRDSILYYEESPDEKALLLSIDFNKAFDRMNHLYLQRVMKHFCIPEKFVNAISSLYDSAYSKIQVNGFFTKRIPIASSVRQGCPLSMCLFAIGIEPLIRMSHNILQSGRATCNMFTIRAYADDVVILLRDEDECTKLPQILQTYSTASCAQINVQKSSLVPLGNWPVTHTLNHIPIKRKAKILGLTVCASFKEMVDINWSITSARTRATMFQHIHRNLNLLERIWHINLFCLSKLWYLAQILPLPSKYSTVLDRAISVYVWKGYFYKLPKTQLHLPITKGGLQLTAIKEKSQALLTQNILRAKHDESDPMDNKFWQDHIPLLCSKTTTLPHSLKMIWEIIESYPPTTVTNEKNQNTKTIYTYLMKKAVQTPRIVENLPNQRWGNIWRNLHMANIPTAWKTTVYCYLNQIIPAEEKRHRHNLTDSPACKKCGWLDTLKYRVTNCGAAKTIWEGAKALLVKVWPDSQLHDWFQTLLVLDPPTKQNKFVTVWLASGFLHYQLTKSLHKMEEFLHMLKEEAAKLEMKDDKSSENFKRTETITTE</sequence>